<dbReference type="RefSeq" id="WP_344361862.1">
    <property type="nucleotide sequence ID" value="NZ_BAAASR010000018.1"/>
</dbReference>
<dbReference type="SUPFAM" id="SSF51905">
    <property type="entry name" value="FAD/NAD(P)-binding domain"/>
    <property type="match status" value="1"/>
</dbReference>
<feature type="domain" description="FAD-binding" evidence="1">
    <location>
        <begin position="3"/>
        <end position="157"/>
    </location>
</feature>
<dbReference type="Gene3D" id="3.50.50.60">
    <property type="entry name" value="FAD/NAD(P)-binding domain"/>
    <property type="match status" value="1"/>
</dbReference>
<dbReference type="Proteomes" id="UP001499942">
    <property type="component" value="Unassembled WGS sequence"/>
</dbReference>
<reference evidence="2 3" key="1">
    <citation type="journal article" date="2019" name="Int. J. Syst. Evol. Microbiol.">
        <title>The Global Catalogue of Microorganisms (GCM) 10K type strain sequencing project: providing services to taxonomists for standard genome sequencing and annotation.</title>
        <authorList>
            <consortium name="The Broad Institute Genomics Platform"/>
            <consortium name="The Broad Institute Genome Sequencing Center for Infectious Disease"/>
            <person name="Wu L."/>
            <person name="Ma J."/>
        </authorList>
    </citation>
    <scope>NUCLEOTIDE SEQUENCE [LARGE SCALE GENOMIC DNA]</scope>
    <source>
        <strain evidence="2 3">JCM 5062</strain>
    </source>
</reference>
<dbReference type="PANTHER" id="PTHR42685">
    <property type="entry name" value="GERANYLGERANYL DIPHOSPHATE REDUCTASE"/>
    <property type="match status" value="1"/>
</dbReference>
<evidence type="ECO:0000259" key="1">
    <source>
        <dbReference type="Pfam" id="PF01494"/>
    </source>
</evidence>
<dbReference type="InterPro" id="IPR050407">
    <property type="entry name" value="Geranylgeranyl_reductase"/>
</dbReference>
<dbReference type="PANTHER" id="PTHR42685:SF19">
    <property type="entry name" value="POSSIBLE OXIDOREDUCTASE"/>
    <property type="match status" value="1"/>
</dbReference>
<comment type="caution">
    <text evidence="2">The sequence shown here is derived from an EMBL/GenBank/DDBJ whole genome shotgun (WGS) entry which is preliminary data.</text>
</comment>
<dbReference type="PRINTS" id="PR00420">
    <property type="entry name" value="RNGMNOXGNASE"/>
</dbReference>
<organism evidence="2 3">
    <name type="scientific">Streptomyces gobitricini</name>
    <dbReference type="NCBI Taxonomy" id="68211"/>
    <lineage>
        <taxon>Bacteria</taxon>
        <taxon>Bacillati</taxon>
        <taxon>Actinomycetota</taxon>
        <taxon>Actinomycetes</taxon>
        <taxon>Kitasatosporales</taxon>
        <taxon>Streptomycetaceae</taxon>
        <taxon>Streptomyces</taxon>
    </lineage>
</organism>
<name>A0ABN3MBS4_9ACTN</name>
<gene>
    <name evidence="2" type="ORF">GCM10010393_34030</name>
</gene>
<sequence length="340" mass="35743">MIDLLVAGGGPAGLATAIHAALSGMEAVVVEPRPGPVDKACGEGVMPGGVLSLAALGVAPAGHPLRGIRYVDGPHRAEAGFRDGTGLGVRRTVLSDALARRAADLGVRFLTGRVDGVRQGTDAVTAAGLRARWLVAADGLHSPVRHALGLELPDRRPRRFGLRRHYRTAPWSDFVEVHWSGTGNGEAYVTPVADDLVGVAFLSTARRPYDVHLGHFPELAARLDPGATVSAVRGAGPLRQRVRARVAGRVLLVGDAAGYVDALTGEGVSLALASAEAAVRCLRAGRPGAYEREWRRLSRRHRLLTGALVRVGCRRDTARLVVPAAARMPPVFAAAVHALQ</sequence>
<dbReference type="Pfam" id="PF01494">
    <property type="entry name" value="FAD_binding_3"/>
    <property type="match status" value="1"/>
</dbReference>
<evidence type="ECO:0000313" key="3">
    <source>
        <dbReference type="Proteomes" id="UP001499942"/>
    </source>
</evidence>
<dbReference type="EMBL" id="BAAASR010000018">
    <property type="protein sequence ID" value="GAA2498961.1"/>
    <property type="molecule type" value="Genomic_DNA"/>
</dbReference>
<dbReference type="InterPro" id="IPR002938">
    <property type="entry name" value="FAD-bd"/>
</dbReference>
<dbReference type="InterPro" id="IPR036188">
    <property type="entry name" value="FAD/NAD-bd_sf"/>
</dbReference>
<protein>
    <submittedName>
        <fullName evidence="2">NAD(P)/FAD-dependent oxidoreductase</fullName>
    </submittedName>
</protein>
<keyword evidence="3" id="KW-1185">Reference proteome</keyword>
<accession>A0ABN3MBS4</accession>
<evidence type="ECO:0000313" key="2">
    <source>
        <dbReference type="EMBL" id="GAA2498961.1"/>
    </source>
</evidence>
<proteinExistence type="predicted"/>